<evidence type="ECO:0000313" key="7">
    <source>
        <dbReference type="EMBL" id="ODV95857.1"/>
    </source>
</evidence>
<sequence length="55" mass="6070">MDSSKIIAIILAIILPPLAVFMECGFGSDFIINIILCCFAWFPGILHALYVVLSR</sequence>
<evidence type="ECO:0000256" key="3">
    <source>
        <dbReference type="ARBA" id="ARBA00022692"/>
    </source>
</evidence>
<comment type="subcellular location">
    <subcellularLocation>
        <location evidence="1">Membrane</location>
    </subcellularLocation>
</comment>
<dbReference type="OrthoDB" id="2802411at2759"/>
<evidence type="ECO:0000256" key="5">
    <source>
        <dbReference type="ARBA" id="ARBA00023136"/>
    </source>
</evidence>
<organism evidence="7 8">
    <name type="scientific">Pachysolen tannophilus NRRL Y-2460</name>
    <dbReference type="NCBI Taxonomy" id="669874"/>
    <lineage>
        <taxon>Eukaryota</taxon>
        <taxon>Fungi</taxon>
        <taxon>Dikarya</taxon>
        <taxon>Ascomycota</taxon>
        <taxon>Saccharomycotina</taxon>
        <taxon>Pichiomycetes</taxon>
        <taxon>Pachysolenaceae</taxon>
        <taxon>Pachysolen</taxon>
    </lineage>
</organism>
<evidence type="ECO:0000256" key="4">
    <source>
        <dbReference type="ARBA" id="ARBA00022989"/>
    </source>
</evidence>
<keyword evidence="8" id="KW-1185">Reference proteome</keyword>
<reference evidence="8" key="1">
    <citation type="submission" date="2016-05" db="EMBL/GenBank/DDBJ databases">
        <title>Comparative genomics of biotechnologically important yeasts.</title>
        <authorList>
            <consortium name="DOE Joint Genome Institute"/>
            <person name="Riley R."/>
            <person name="Haridas S."/>
            <person name="Wolfe K.H."/>
            <person name="Lopes M.R."/>
            <person name="Hittinger C.T."/>
            <person name="Goker M."/>
            <person name="Salamov A."/>
            <person name="Wisecaver J."/>
            <person name="Long T.M."/>
            <person name="Aerts A.L."/>
            <person name="Barry K."/>
            <person name="Choi C."/>
            <person name="Clum A."/>
            <person name="Coughlan A.Y."/>
            <person name="Deshpande S."/>
            <person name="Douglass A.P."/>
            <person name="Hanson S.J."/>
            <person name="Klenk H.-P."/>
            <person name="Labutti K."/>
            <person name="Lapidus A."/>
            <person name="Lindquist E."/>
            <person name="Lipzen A."/>
            <person name="Meier-Kolthoff J.P."/>
            <person name="Ohm R.A."/>
            <person name="Otillar R.P."/>
            <person name="Pangilinan J."/>
            <person name="Peng Y."/>
            <person name="Rokas A."/>
            <person name="Rosa C.A."/>
            <person name="Scheuner C."/>
            <person name="Sibirny A.A."/>
            <person name="Slot J.C."/>
            <person name="Stielow J.B."/>
            <person name="Sun H."/>
            <person name="Kurtzman C.P."/>
            <person name="Blackwell M."/>
            <person name="Grigoriev I.V."/>
            <person name="Jeffries T.W."/>
        </authorList>
    </citation>
    <scope>NUCLEOTIDE SEQUENCE [LARGE SCALE GENOMIC DNA]</scope>
    <source>
        <strain evidence="8">NRRL Y-2460</strain>
    </source>
</reference>
<evidence type="ECO:0008006" key="9">
    <source>
        <dbReference type="Google" id="ProtNLM"/>
    </source>
</evidence>
<dbReference type="Proteomes" id="UP000094236">
    <property type="component" value="Unassembled WGS sequence"/>
</dbReference>
<dbReference type="PANTHER" id="PTHR21659">
    <property type="entry name" value="HYDROPHOBIC PROTEIN RCI2 LOW TEMPERATURE AND SALT RESPONSIVE PROTEIN LTI6 -RELATED"/>
    <property type="match status" value="1"/>
</dbReference>
<protein>
    <recommendedName>
        <fullName evidence="9">Plasma membrane proteolipid 3</fullName>
    </recommendedName>
</protein>
<dbReference type="Pfam" id="PF01679">
    <property type="entry name" value="Pmp3"/>
    <property type="match status" value="1"/>
</dbReference>
<evidence type="ECO:0000256" key="2">
    <source>
        <dbReference type="ARBA" id="ARBA00009530"/>
    </source>
</evidence>
<dbReference type="AlphaFoldDB" id="A0A1E4TVU7"/>
<dbReference type="PROSITE" id="PS01309">
    <property type="entry name" value="UPF0057"/>
    <property type="match status" value="1"/>
</dbReference>
<accession>A0A1E4TVU7</accession>
<proteinExistence type="inferred from homology"/>
<evidence type="ECO:0000256" key="1">
    <source>
        <dbReference type="ARBA" id="ARBA00004370"/>
    </source>
</evidence>
<dbReference type="EMBL" id="KV454013">
    <property type="protein sequence ID" value="ODV95857.1"/>
    <property type="molecule type" value="Genomic_DNA"/>
</dbReference>
<keyword evidence="4 6" id="KW-1133">Transmembrane helix</keyword>
<evidence type="ECO:0000313" key="8">
    <source>
        <dbReference type="Proteomes" id="UP000094236"/>
    </source>
</evidence>
<dbReference type="InterPro" id="IPR000612">
    <property type="entry name" value="PMP3"/>
</dbReference>
<feature type="transmembrane region" description="Helical" evidence="6">
    <location>
        <begin position="31"/>
        <end position="53"/>
    </location>
</feature>
<comment type="similarity">
    <text evidence="2">Belongs to the UPF0057 (PMP3) family.</text>
</comment>
<dbReference type="PANTHER" id="PTHR21659:SF42">
    <property type="entry name" value="UPF0057 MEMBRANE PROTEIN ZK632.10-RELATED"/>
    <property type="match status" value="1"/>
</dbReference>
<dbReference type="GO" id="GO:0016020">
    <property type="term" value="C:membrane"/>
    <property type="evidence" value="ECO:0007669"/>
    <property type="project" value="UniProtKB-SubCell"/>
</dbReference>
<evidence type="ECO:0000256" key="6">
    <source>
        <dbReference type="SAM" id="Phobius"/>
    </source>
</evidence>
<name>A0A1E4TVU7_PACTA</name>
<gene>
    <name evidence="7" type="ORF">PACTADRAFT_2164</name>
</gene>
<keyword evidence="5 6" id="KW-0472">Membrane</keyword>
<keyword evidence="3 6" id="KW-0812">Transmembrane</keyword>